<dbReference type="KEGG" id="msd:MYSTI_06269"/>
<organism evidence="1 2">
    <name type="scientific">Myxococcus stipitatus (strain DSM 14675 / JCM 12634 / Mx s8)</name>
    <dbReference type="NCBI Taxonomy" id="1278073"/>
    <lineage>
        <taxon>Bacteria</taxon>
        <taxon>Pseudomonadati</taxon>
        <taxon>Myxococcota</taxon>
        <taxon>Myxococcia</taxon>
        <taxon>Myxococcales</taxon>
        <taxon>Cystobacterineae</taxon>
        <taxon>Myxococcaceae</taxon>
        <taxon>Myxococcus</taxon>
    </lineage>
</organism>
<dbReference type="EMBL" id="CP004025">
    <property type="protein sequence ID" value="AGC47542.1"/>
    <property type="molecule type" value="Genomic_DNA"/>
</dbReference>
<protein>
    <submittedName>
        <fullName evidence="1">Uncharacterized protein</fullName>
    </submittedName>
</protein>
<proteinExistence type="predicted"/>
<dbReference type="PATRIC" id="fig|1278073.3.peg.6360"/>
<keyword evidence="2" id="KW-1185">Reference proteome</keyword>
<gene>
    <name evidence="1" type="ordered locus">MYSTI_06269</name>
</gene>
<evidence type="ECO:0000313" key="1">
    <source>
        <dbReference type="EMBL" id="AGC47542.1"/>
    </source>
</evidence>
<dbReference type="HOGENOM" id="CLU_1276491_0_0_7"/>
<dbReference type="Proteomes" id="UP000011131">
    <property type="component" value="Chromosome"/>
</dbReference>
<dbReference type="RefSeq" id="WP_015351796.1">
    <property type="nucleotide sequence ID" value="NC_020126.1"/>
</dbReference>
<reference evidence="1 2" key="1">
    <citation type="journal article" date="2013" name="Genome Announc.">
        <title>Complete genome sequence of Myxococcus stipitatus strain DSM 14675, a fruiting myxobacterium.</title>
        <authorList>
            <person name="Huntley S."/>
            <person name="Kneip S."/>
            <person name="Treuner-Lange A."/>
            <person name="Sogaard-Andersen L."/>
        </authorList>
    </citation>
    <scope>NUCLEOTIDE SEQUENCE [LARGE SCALE GENOMIC DNA]</scope>
    <source>
        <strain evidence="2">DSM 14675 / JCM 12634 / Mx s8</strain>
    </source>
</reference>
<dbReference type="OrthoDB" id="5382566at2"/>
<sequence>MVERYSYIFFKPERVNILEGFTTNLVVMGVLARSPGKVENVTSQVTFHVKGPEGAISIVQQPDPSFVQVKGVRSEPAPSLLYATLKSSDANWPQLEAKAFVTVDESDLLLFAPDGHVYWVTTEMWMKAEKFPIDSKRLNPALHTLLRNETVVANIPNIPYPDEQAAQGHASPTAARAEPITCFLLNLNSILLSYTPSTKLRPAEQDPSPPIPGTEP</sequence>
<dbReference type="STRING" id="1278073.MYSTI_06269"/>
<accession>L7UJ13</accession>
<dbReference type="AlphaFoldDB" id="L7UJ13"/>
<evidence type="ECO:0000313" key="2">
    <source>
        <dbReference type="Proteomes" id="UP000011131"/>
    </source>
</evidence>
<name>L7UJ13_MYXSD</name>